<evidence type="ECO:0000313" key="2">
    <source>
        <dbReference type="EMBL" id="SDB90642.1"/>
    </source>
</evidence>
<evidence type="ECO:0000256" key="1">
    <source>
        <dbReference type="SAM" id="Phobius"/>
    </source>
</evidence>
<dbReference type="STRING" id="1612202.SAMN05421734_102370"/>
<dbReference type="RefSeq" id="WP_090793473.1">
    <property type="nucleotide sequence ID" value="NZ_FMYI01000002.1"/>
</dbReference>
<name>A0A1G6H8Q9_9BACI</name>
<feature type="transmembrane region" description="Helical" evidence="1">
    <location>
        <begin position="12"/>
        <end position="44"/>
    </location>
</feature>
<gene>
    <name evidence="2" type="ORF">SAMN05421734_102370</name>
</gene>
<dbReference type="Proteomes" id="UP000242949">
    <property type="component" value="Unassembled WGS sequence"/>
</dbReference>
<dbReference type="AlphaFoldDB" id="A0A1G6H8Q9"/>
<keyword evidence="3" id="KW-1185">Reference proteome</keyword>
<proteinExistence type="predicted"/>
<feature type="transmembrane region" description="Helical" evidence="1">
    <location>
        <begin position="137"/>
        <end position="160"/>
    </location>
</feature>
<keyword evidence="1" id="KW-1133">Transmembrane helix</keyword>
<protein>
    <submittedName>
        <fullName evidence="2">Uncharacterized protein</fullName>
    </submittedName>
</protein>
<accession>A0A1G6H8Q9</accession>
<keyword evidence="1" id="KW-0472">Membrane</keyword>
<evidence type="ECO:0000313" key="3">
    <source>
        <dbReference type="Proteomes" id="UP000242949"/>
    </source>
</evidence>
<feature type="transmembrane region" description="Helical" evidence="1">
    <location>
        <begin position="56"/>
        <end position="86"/>
    </location>
</feature>
<sequence length="172" mass="19636">MTSCISRTNQLIHASIGLALTIISLVLFRGTTSIVSFILIPVILAYFSQNKLMKRILMTAFLIVVLLVAQTQLIFAVTYILLTNLYKPLFSRKITKTHFALTIVSVMFSLIVSLMLTEWLFQVPIHSMMLELSNHIISIYVAIIFLESIFIVGCQLTIIYQLKKRLAHQRLF</sequence>
<organism evidence="2 3">
    <name type="scientific">Pelagirhabdus alkalitolerans</name>
    <dbReference type="NCBI Taxonomy" id="1612202"/>
    <lineage>
        <taxon>Bacteria</taxon>
        <taxon>Bacillati</taxon>
        <taxon>Bacillota</taxon>
        <taxon>Bacilli</taxon>
        <taxon>Bacillales</taxon>
        <taxon>Bacillaceae</taxon>
        <taxon>Pelagirhabdus</taxon>
    </lineage>
</organism>
<dbReference type="EMBL" id="FMYI01000002">
    <property type="protein sequence ID" value="SDB90642.1"/>
    <property type="molecule type" value="Genomic_DNA"/>
</dbReference>
<keyword evidence="1" id="KW-0812">Transmembrane</keyword>
<feature type="transmembrane region" description="Helical" evidence="1">
    <location>
        <begin position="98"/>
        <end position="117"/>
    </location>
</feature>
<reference evidence="3" key="1">
    <citation type="submission" date="2016-09" db="EMBL/GenBank/DDBJ databases">
        <authorList>
            <person name="Varghese N."/>
            <person name="Submissions S."/>
        </authorList>
    </citation>
    <scope>NUCLEOTIDE SEQUENCE [LARGE SCALE GENOMIC DNA]</scope>
    <source>
        <strain evidence="3">S5</strain>
    </source>
</reference>